<dbReference type="AlphaFoldDB" id="A0A369J2Y1"/>
<organism evidence="2 3">
    <name type="scientific">Hypsizygus marmoreus</name>
    <name type="common">White beech mushroom</name>
    <name type="synonym">Agaricus marmoreus</name>
    <dbReference type="NCBI Taxonomy" id="39966"/>
    <lineage>
        <taxon>Eukaryota</taxon>
        <taxon>Fungi</taxon>
        <taxon>Dikarya</taxon>
        <taxon>Basidiomycota</taxon>
        <taxon>Agaricomycotina</taxon>
        <taxon>Agaricomycetes</taxon>
        <taxon>Agaricomycetidae</taxon>
        <taxon>Agaricales</taxon>
        <taxon>Tricholomatineae</taxon>
        <taxon>Lyophyllaceae</taxon>
        <taxon>Hypsizygus</taxon>
    </lineage>
</organism>
<protein>
    <submittedName>
        <fullName evidence="2">Uncharacterized protein</fullName>
    </submittedName>
</protein>
<accession>A0A369J2Y1</accession>
<feature type="compositionally biased region" description="Polar residues" evidence="1">
    <location>
        <begin position="30"/>
        <end position="39"/>
    </location>
</feature>
<keyword evidence="3" id="KW-1185">Reference proteome</keyword>
<dbReference type="EMBL" id="LUEZ02000139">
    <property type="protein sequence ID" value="RDB15742.1"/>
    <property type="molecule type" value="Genomic_DNA"/>
</dbReference>
<comment type="caution">
    <text evidence="2">The sequence shown here is derived from an EMBL/GenBank/DDBJ whole genome shotgun (WGS) entry which is preliminary data.</text>
</comment>
<reference evidence="2" key="1">
    <citation type="submission" date="2018-04" db="EMBL/GenBank/DDBJ databases">
        <title>Whole genome sequencing of Hypsizygus marmoreus.</title>
        <authorList>
            <person name="Choi I.-G."/>
            <person name="Min B."/>
            <person name="Kim J.-G."/>
            <person name="Kim S."/>
            <person name="Oh Y.-L."/>
            <person name="Kong W.-S."/>
            <person name="Park H."/>
            <person name="Jeong J."/>
            <person name="Song E.-S."/>
        </authorList>
    </citation>
    <scope>NUCLEOTIDE SEQUENCE [LARGE SCALE GENOMIC DNA]</scope>
    <source>
        <strain evidence="2">51987-8</strain>
    </source>
</reference>
<sequence>MRTPKTPGQKKGRTPSASATQPPPSHTSTGTRISLSPDTARTRHTHLTNHHDKHPNNHHRTRRSREDHHETPGPPMQHRTGHPTPQEEWAQTGALQAHHHEHRAERQNTPGAPRHK</sequence>
<feature type="compositionally biased region" description="Basic residues" evidence="1">
    <location>
        <begin position="42"/>
        <end position="63"/>
    </location>
</feature>
<evidence type="ECO:0000313" key="3">
    <source>
        <dbReference type="Proteomes" id="UP000076154"/>
    </source>
</evidence>
<dbReference type="Proteomes" id="UP000076154">
    <property type="component" value="Unassembled WGS sequence"/>
</dbReference>
<gene>
    <name evidence="2" type="ORF">Hypma_003759</name>
</gene>
<feature type="region of interest" description="Disordered" evidence="1">
    <location>
        <begin position="1"/>
        <end position="116"/>
    </location>
</feature>
<dbReference type="InParanoid" id="A0A369J2Y1"/>
<evidence type="ECO:0000313" key="2">
    <source>
        <dbReference type="EMBL" id="RDB15742.1"/>
    </source>
</evidence>
<evidence type="ECO:0000256" key="1">
    <source>
        <dbReference type="SAM" id="MobiDB-lite"/>
    </source>
</evidence>
<proteinExistence type="predicted"/>
<name>A0A369J2Y1_HYPMA</name>